<dbReference type="PRINTS" id="PR01965">
    <property type="entry name" value="TNFACTORR14"/>
</dbReference>
<feature type="domain" description="TNFR-Cys" evidence="5">
    <location>
        <begin position="65"/>
        <end position="107"/>
    </location>
</feature>
<dbReference type="InterPro" id="IPR022332">
    <property type="entry name" value="TNFR_14"/>
</dbReference>
<evidence type="ECO:0000256" key="3">
    <source>
        <dbReference type="SAM" id="Phobius"/>
    </source>
</evidence>
<evidence type="ECO:0000313" key="6">
    <source>
        <dbReference type="EMBL" id="QGX42138.1"/>
    </source>
</evidence>
<dbReference type="PANTHER" id="PTHR46838:SF1">
    <property type="entry name" value="TUMOR NECROSIS FACTOR RECEPTOR SUPERFAMILY MEMBER 14"/>
    <property type="match status" value="1"/>
</dbReference>
<feature type="repeat" description="TNFR-Cys" evidence="1">
    <location>
        <begin position="65"/>
        <end position="107"/>
    </location>
</feature>
<dbReference type="EMBL" id="MK965521">
    <property type="protein sequence ID" value="QGX42138.1"/>
    <property type="molecule type" value="mRNA"/>
</dbReference>
<dbReference type="GO" id="GO:0002720">
    <property type="term" value="P:positive regulation of cytokine production involved in immune response"/>
    <property type="evidence" value="ECO:0007669"/>
    <property type="project" value="TreeGrafter"/>
</dbReference>
<feature type="compositionally biased region" description="Polar residues" evidence="2">
    <location>
        <begin position="245"/>
        <end position="262"/>
    </location>
</feature>
<evidence type="ECO:0000256" key="2">
    <source>
        <dbReference type="SAM" id="MobiDB-lite"/>
    </source>
</evidence>
<dbReference type="Gene3D" id="2.10.50.10">
    <property type="entry name" value="Tumor Necrosis Factor Receptor, subunit A, domain 2"/>
    <property type="match status" value="3"/>
</dbReference>
<dbReference type="PROSITE" id="PS00652">
    <property type="entry name" value="TNFR_NGFR_1"/>
    <property type="match status" value="1"/>
</dbReference>
<protein>
    <submittedName>
        <fullName evidence="6">TNFRSF14</fullName>
    </submittedName>
</protein>
<dbReference type="PANTHER" id="PTHR46838">
    <property type="entry name" value="TUMOR NECROSIS FACTOR RECEPTOR SUPERFAMILY MEMBER 14"/>
    <property type="match status" value="1"/>
</dbReference>
<dbReference type="FunFam" id="2.10.50.10:FF:000007">
    <property type="entry name" value="TNF receptor superfamily member 14"/>
    <property type="match status" value="1"/>
</dbReference>
<proteinExistence type="evidence at transcript level"/>
<accession>A0A6B9D8T7</accession>
<keyword evidence="3" id="KW-0812">Transmembrane</keyword>
<feature type="transmembrane region" description="Helical" evidence="3">
    <location>
        <begin position="201"/>
        <end position="221"/>
    </location>
</feature>
<evidence type="ECO:0000256" key="1">
    <source>
        <dbReference type="PROSITE-ProRule" id="PRU00206"/>
    </source>
</evidence>
<dbReference type="AlphaFoldDB" id="A0A6B9D8T7"/>
<sequence>MALRDIEKNAGVAVMILLLSVWSLLGENSCDDAEYFITGQCCPMCAPGDRVNQHCDDKTGTSCIPCTQGTYMDHPNGLTECFKCQLCDLGLGLQEVKKCTYTSNAVCDCRGGYFCVELKGEGCGVCRKHSVSKPGYRVKENGTTRSDTVIEACPLGTFSAEEMSEKCIEWKDCAKLGLLEIEPGTSTKDAVCKEKSYRHRWVISLAFISAPLILLLLTLHFQGFVKVRTLGDVPIENNAPLPFDASSSENRMSESCDNQGKSEVSKQPVESETRKNNCKSTLPIQESCGLT</sequence>
<dbReference type="SMART" id="SM00208">
    <property type="entry name" value="TNFR"/>
    <property type="match status" value="4"/>
</dbReference>
<feature type="disulfide bond" evidence="1">
    <location>
        <begin position="66"/>
        <end position="81"/>
    </location>
</feature>
<feature type="chain" id="PRO_5025329960" evidence="4">
    <location>
        <begin position="27"/>
        <end position="291"/>
    </location>
</feature>
<name>A0A6B9D8T7_PRODO</name>
<dbReference type="PROSITE" id="PS50050">
    <property type="entry name" value="TNFR_NGFR_2"/>
    <property type="match status" value="1"/>
</dbReference>
<reference evidence="6" key="1">
    <citation type="submission" date="2019-05" db="EMBL/GenBank/DDBJ databases">
        <authorList>
            <person name="Heimroth R.D."/>
        </authorList>
    </citation>
    <scope>NUCLEOTIDE SEQUENCE</scope>
</reference>
<keyword evidence="4" id="KW-0732">Signal</keyword>
<keyword evidence="3" id="KW-0472">Membrane</keyword>
<dbReference type="CDD" id="cd13405">
    <property type="entry name" value="TNFRSF14_teleost"/>
    <property type="match status" value="1"/>
</dbReference>
<feature type="region of interest" description="Disordered" evidence="2">
    <location>
        <begin position="241"/>
        <end position="278"/>
    </location>
</feature>
<dbReference type="GO" id="GO:0046642">
    <property type="term" value="P:negative regulation of alpha-beta T cell proliferation"/>
    <property type="evidence" value="ECO:0007669"/>
    <property type="project" value="TreeGrafter"/>
</dbReference>
<dbReference type="Pfam" id="PF00020">
    <property type="entry name" value="TNFR_c6"/>
    <property type="match status" value="2"/>
</dbReference>
<comment type="caution">
    <text evidence="1">Lacks conserved residue(s) required for the propagation of feature annotation.</text>
</comment>
<keyword evidence="1" id="KW-1015">Disulfide bond</keyword>
<dbReference type="GO" id="GO:2000406">
    <property type="term" value="P:positive regulation of T cell migration"/>
    <property type="evidence" value="ECO:0007669"/>
    <property type="project" value="TreeGrafter"/>
</dbReference>
<evidence type="ECO:0000256" key="4">
    <source>
        <dbReference type="SAM" id="SignalP"/>
    </source>
</evidence>
<dbReference type="GO" id="GO:0009897">
    <property type="term" value="C:external side of plasma membrane"/>
    <property type="evidence" value="ECO:0007669"/>
    <property type="project" value="TreeGrafter"/>
</dbReference>
<evidence type="ECO:0000259" key="5">
    <source>
        <dbReference type="PROSITE" id="PS50050"/>
    </source>
</evidence>
<feature type="signal peptide" evidence="4">
    <location>
        <begin position="1"/>
        <end position="26"/>
    </location>
</feature>
<dbReference type="GO" id="GO:0050829">
    <property type="term" value="P:defense response to Gram-negative bacterium"/>
    <property type="evidence" value="ECO:0007669"/>
    <property type="project" value="TreeGrafter"/>
</dbReference>
<dbReference type="SUPFAM" id="SSF57586">
    <property type="entry name" value="TNF receptor-like"/>
    <property type="match status" value="2"/>
</dbReference>
<dbReference type="InterPro" id="IPR001368">
    <property type="entry name" value="TNFR/NGFR_Cys_rich_reg"/>
</dbReference>
<keyword evidence="3" id="KW-1133">Transmembrane helix</keyword>
<dbReference type="GO" id="GO:0050830">
    <property type="term" value="P:defense response to Gram-positive bacterium"/>
    <property type="evidence" value="ECO:0007669"/>
    <property type="project" value="TreeGrafter"/>
</dbReference>
<organism evidence="6">
    <name type="scientific">Protopterus dolloi</name>
    <name type="common">Slender lungfish</name>
    <dbReference type="NCBI Taxonomy" id="27779"/>
    <lineage>
        <taxon>Eukaryota</taxon>
        <taxon>Metazoa</taxon>
        <taxon>Chordata</taxon>
        <taxon>Craniata</taxon>
        <taxon>Vertebrata</taxon>
        <taxon>Euteleostomi</taxon>
        <taxon>Dipnomorpha</taxon>
        <taxon>Ceratodontiformes</taxon>
        <taxon>Lepidosirenoidei</taxon>
        <taxon>Protopteridae</taxon>
        <taxon>Protopterus</taxon>
    </lineage>
</organism>